<dbReference type="EMBL" id="CP054393">
    <property type="protein sequence ID" value="QTX02750.1"/>
    <property type="molecule type" value="Genomic_DNA"/>
</dbReference>
<proteinExistence type="predicted"/>
<organism evidence="1 2">
    <name type="scientific">Loofah witches'-broom phytoplasma</name>
    <dbReference type="NCBI Taxonomy" id="35773"/>
    <lineage>
        <taxon>Bacteria</taxon>
        <taxon>Bacillati</taxon>
        <taxon>Mycoplasmatota</taxon>
        <taxon>Mollicutes</taxon>
        <taxon>Acholeplasmatales</taxon>
        <taxon>Acholeplasmataceae</taxon>
        <taxon>Candidatus Phytoplasma</taxon>
        <taxon>16SrVIII (Loofah witches'-broom group)</taxon>
    </lineage>
</organism>
<evidence type="ECO:0000313" key="1">
    <source>
        <dbReference type="EMBL" id="QTX02750.1"/>
    </source>
</evidence>
<dbReference type="KEGG" id="pluf:LFWB_1800"/>
<keyword evidence="2" id="KW-1185">Reference proteome</keyword>
<dbReference type="RefSeq" id="WP_210954803.1">
    <property type="nucleotide sequence ID" value="NZ_CP054393.1"/>
</dbReference>
<gene>
    <name evidence="1" type="ORF">LFWB_1800</name>
</gene>
<dbReference type="Proteomes" id="UP000672038">
    <property type="component" value="Chromosome"/>
</dbReference>
<protein>
    <submittedName>
        <fullName evidence="1">Uncharacterized protein</fullName>
    </submittedName>
</protein>
<dbReference type="AlphaFoldDB" id="A0A975ILV2"/>
<evidence type="ECO:0000313" key="2">
    <source>
        <dbReference type="Proteomes" id="UP000672038"/>
    </source>
</evidence>
<sequence>MTWYNETYIIGERVKVRNEKEIGVVTRIDFEKGFICVLFPKIREVIFNYPEDLENENIKPFVVRK</sequence>
<reference evidence="1" key="1">
    <citation type="submission" date="2020-06" db="EMBL/GenBank/DDBJ databases">
        <title>Complete genome sequence of Candidatus Phytoplasma luffae NCHU2019.</title>
        <authorList>
            <person name="Cho S.-T."/>
            <person name="Tan C.-M."/>
            <person name="Li J.-R."/>
            <person name="Chien Y.-Y."/>
            <person name="Chiu Y.-C."/>
            <person name="Yang J.-Y."/>
            <person name="Kuo C.-H."/>
        </authorList>
    </citation>
    <scope>NUCLEOTIDE SEQUENCE</scope>
    <source>
        <strain evidence="1">NCHU2019</strain>
    </source>
</reference>
<name>A0A975ILV2_LOWBP</name>
<accession>A0A975ILV2</accession>